<proteinExistence type="predicted"/>
<comment type="caution">
    <text evidence="13">The sequence shown here is derived from an EMBL/GenBank/DDBJ whole genome shotgun (WGS) entry which is preliminary data.</text>
</comment>
<feature type="transmembrane region" description="Helical" evidence="11">
    <location>
        <begin position="180"/>
        <end position="205"/>
    </location>
</feature>
<evidence type="ECO:0000256" key="7">
    <source>
        <dbReference type="ARBA" id="ARBA00023173"/>
    </source>
</evidence>
<evidence type="ECO:0000259" key="12">
    <source>
        <dbReference type="PROSITE" id="PS51371"/>
    </source>
</evidence>
<evidence type="ECO:0000256" key="5">
    <source>
        <dbReference type="ARBA" id="ARBA00023065"/>
    </source>
</evidence>
<feature type="transmembrane region" description="Helical" evidence="11">
    <location>
        <begin position="38"/>
        <end position="60"/>
    </location>
</feature>
<feature type="transmembrane region" description="Helical" evidence="11">
    <location>
        <begin position="417"/>
        <end position="438"/>
    </location>
</feature>
<dbReference type="Proteomes" id="UP000564885">
    <property type="component" value="Unassembled WGS sequence"/>
</dbReference>
<dbReference type="CDD" id="cd00400">
    <property type="entry name" value="Voltage_gated_ClC"/>
    <property type="match status" value="1"/>
</dbReference>
<feature type="transmembrane region" description="Helical" evidence="11">
    <location>
        <begin position="389"/>
        <end position="411"/>
    </location>
</feature>
<dbReference type="GO" id="GO:0005254">
    <property type="term" value="F:chloride channel activity"/>
    <property type="evidence" value="ECO:0007669"/>
    <property type="project" value="UniProtKB-KW"/>
</dbReference>
<dbReference type="Pfam" id="PF00654">
    <property type="entry name" value="Voltage_CLC"/>
    <property type="match status" value="1"/>
</dbReference>
<keyword evidence="6 11" id="KW-0472">Membrane</keyword>
<evidence type="ECO:0000256" key="3">
    <source>
        <dbReference type="ARBA" id="ARBA00022692"/>
    </source>
</evidence>
<dbReference type="Gene3D" id="3.10.580.10">
    <property type="entry name" value="CBS-domain"/>
    <property type="match status" value="1"/>
</dbReference>
<keyword evidence="14" id="KW-1185">Reference proteome</keyword>
<accession>A0A849IAJ0</accession>
<dbReference type="Gene3D" id="1.10.3080.10">
    <property type="entry name" value="Clc chloride channel"/>
    <property type="match status" value="1"/>
</dbReference>
<keyword evidence="2" id="KW-0813">Transport</keyword>
<dbReference type="PROSITE" id="PS51371">
    <property type="entry name" value="CBS"/>
    <property type="match status" value="1"/>
</dbReference>
<keyword evidence="8" id="KW-0868">Chloride</keyword>
<dbReference type="InterPro" id="IPR046342">
    <property type="entry name" value="CBS_dom_sf"/>
</dbReference>
<dbReference type="InterPro" id="IPR014743">
    <property type="entry name" value="Cl-channel_core"/>
</dbReference>
<evidence type="ECO:0000256" key="10">
    <source>
        <dbReference type="PROSITE-ProRule" id="PRU00703"/>
    </source>
</evidence>
<evidence type="ECO:0000256" key="8">
    <source>
        <dbReference type="ARBA" id="ARBA00023214"/>
    </source>
</evidence>
<evidence type="ECO:0000256" key="6">
    <source>
        <dbReference type="ARBA" id="ARBA00023136"/>
    </source>
</evidence>
<evidence type="ECO:0000313" key="13">
    <source>
        <dbReference type="EMBL" id="NNM73080.1"/>
    </source>
</evidence>
<dbReference type="Pfam" id="PF00571">
    <property type="entry name" value="CBS"/>
    <property type="match status" value="1"/>
</dbReference>
<name>A0A849IAJ0_9HYPH</name>
<dbReference type="SUPFAM" id="SSF54631">
    <property type="entry name" value="CBS-domain pair"/>
    <property type="match status" value="1"/>
</dbReference>
<reference evidence="13 14" key="1">
    <citation type="submission" date="2020-04" db="EMBL/GenBank/DDBJ databases">
        <title>Enterovirga sp. isolate from soil.</title>
        <authorList>
            <person name="Chea S."/>
            <person name="Kim D.-U."/>
        </authorList>
    </citation>
    <scope>NUCLEOTIDE SEQUENCE [LARGE SCALE GENOMIC DNA]</scope>
    <source>
        <strain evidence="13 14">DB1703</strain>
    </source>
</reference>
<dbReference type="PANTHER" id="PTHR43427">
    <property type="entry name" value="CHLORIDE CHANNEL PROTEIN CLC-E"/>
    <property type="match status" value="1"/>
</dbReference>
<keyword evidence="10" id="KW-0129">CBS domain</keyword>
<sequence>MSTLELKDAVAAGAASTRGGAAGRLLAALRGLVRGSEFWLVAVAAVIGAVTGVFVSGLSWTAQLMHRLLFGISRVEHLSSAVLMPPWALFWPAVGGLILGITSIWVVKWRRRPAIDPIEANALHGGRMSVVDSAVVAGQTLVSNGFGASVGLEAAYTQGGAVLGSRLGLALRLRRAEVRVFVGCGAAAAISAAFGAPITGAFYAFELIIGTYSVATVAPVMAASLAAYLVGAAIGIAAAPLEVAARPPSDAFAYLVFMSLGLAAGFAGIAVMRGVTAVEQLFQKTRISPTFRPFLGGAILGALGLVTPQVLSSGHGALHGVLESDATLFAFASLFCLKMLASAVSLGAGFRGGLFFASLLLGALLGRIFASGIMAVAPHLAVDPVTAAVVGMSALAVAVVGGPLTMTFLALETSGDLLITGIVLAAATVSSITVREFFGYSFSTWRLHLRGETIRSAHDVGWIRSLTAGRMMRQDVKTVREDMPIAEFRNKFPIGSKHRVVALDAEDRYAGLVNVADAYAPEEESATKARRVCDLVQLRRDVLTPDMNVKDAIAAFDRTESEALVVVDDPKSRKVLGLLTEQHALRRYAEELDKVRQGLSGTI</sequence>
<keyword evidence="9" id="KW-0407">Ion channel</keyword>
<feature type="transmembrane region" description="Helical" evidence="11">
    <location>
        <begin position="251"/>
        <end position="274"/>
    </location>
</feature>
<feature type="transmembrane region" description="Helical" evidence="11">
    <location>
        <begin position="354"/>
        <end position="377"/>
    </location>
</feature>
<keyword evidence="7" id="KW-0869">Chloride channel</keyword>
<evidence type="ECO:0000256" key="1">
    <source>
        <dbReference type="ARBA" id="ARBA00004141"/>
    </source>
</evidence>
<feature type="transmembrane region" description="Helical" evidence="11">
    <location>
        <begin position="294"/>
        <end position="314"/>
    </location>
</feature>
<feature type="domain" description="CBS" evidence="12">
    <location>
        <begin position="535"/>
        <end position="594"/>
    </location>
</feature>
<dbReference type="EMBL" id="JABEPP010000003">
    <property type="protein sequence ID" value="NNM73080.1"/>
    <property type="molecule type" value="Genomic_DNA"/>
</dbReference>
<evidence type="ECO:0000256" key="4">
    <source>
        <dbReference type="ARBA" id="ARBA00022989"/>
    </source>
</evidence>
<feature type="transmembrane region" description="Helical" evidence="11">
    <location>
        <begin position="88"/>
        <end position="107"/>
    </location>
</feature>
<evidence type="ECO:0000256" key="11">
    <source>
        <dbReference type="SAM" id="Phobius"/>
    </source>
</evidence>
<dbReference type="PRINTS" id="PR00762">
    <property type="entry name" value="CLCHANNEL"/>
</dbReference>
<dbReference type="SUPFAM" id="SSF81340">
    <property type="entry name" value="Clc chloride channel"/>
    <property type="match status" value="1"/>
</dbReference>
<dbReference type="InterPro" id="IPR001807">
    <property type="entry name" value="ClC"/>
</dbReference>
<dbReference type="AlphaFoldDB" id="A0A849IAJ0"/>
<keyword evidence="3 11" id="KW-0812">Transmembrane</keyword>
<dbReference type="InterPro" id="IPR000644">
    <property type="entry name" value="CBS_dom"/>
</dbReference>
<protein>
    <submittedName>
        <fullName evidence="13">Chloride channel protein</fullName>
    </submittedName>
</protein>
<evidence type="ECO:0000256" key="2">
    <source>
        <dbReference type="ARBA" id="ARBA00022448"/>
    </source>
</evidence>
<feature type="transmembrane region" description="Helical" evidence="11">
    <location>
        <begin position="217"/>
        <end position="239"/>
    </location>
</feature>
<feature type="transmembrane region" description="Helical" evidence="11">
    <location>
        <begin position="326"/>
        <end position="348"/>
    </location>
</feature>
<comment type="subcellular location">
    <subcellularLocation>
        <location evidence="1">Membrane</location>
        <topology evidence="1">Multi-pass membrane protein</topology>
    </subcellularLocation>
</comment>
<keyword evidence="5" id="KW-0406">Ion transport</keyword>
<evidence type="ECO:0000313" key="14">
    <source>
        <dbReference type="Proteomes" id="UP000564885"/>
    </source>
</evidence>
<evidence type="ECO:0000256" key="9">
    <source>
        <dbReference type="ARBA" id="ARBA00023303"/>
    </source>
</evidence>
<gene>
    <name evidence="13" type="ORF">HJG44_11890</name>
</gene>
<dbReference type="PANTHER" id="PTHR43427:SF6">
    <property type="entry name" value="CHLORIDE CHANNEL PROTEIN CLC-E"/>
    <property type="match status" value="1"/>
</dbReference>
<organism evidence="13 14">
    <name type="scientific">Enterovirga aerilata</name>
    <dbReference type="NCBI Taxonomy" id="2730920"/>
    <lineage>
        <taxon>Bacteria</taxon>
        <taxon>Pseudomonadati</taxon>
        <taxon>Pseudomonadota</taxon>
        <taxon>Alphaproteobacteria</taxon>
        <taxon>Hyphomicrobiales</taxon>
        <taxon>Methylobacteriaceae</taxon>
        <taxon>Enterovirga</taxon>
    </lineage>
</organism>
<dbReference type="InterPro" id="IPR050368">
    <property type="entry name" value="ClC-type_chloride_channel"/>
</dbReference>
<dbReference type="GO" id="GO:0034707">
    <property type="term" value="C:chloride channel complex"/>
    <property type="evidence" value="ECO:0007669"/>
    <property type="project" value="UniProtKB-KW"/>
</dbReference>
<dbReference type="RefSeq" id="WP_171218577.1">
    <property type="nucleotide sequence ID" value="NZ_JABEPP010000003.1"/>
</dbReference>
<keyword evidence="4 11" id="KW-1133">Transmembrane helix</keyword>